<protein>
    <recommendedName>
        <fullName evidence="5">HTH luxR-type domain-containing protein</fullName>
    </recommendedName>
</protein>
<evidence type="ECO:0000313" key="7">
    <source>
        <dbReference type="Proteomes" id="UP000501727"/>
    </source>
</evidence>
<feature type="transmembrane region" description="Helical" evidence="4">
    <location>
        <begin position="157"/>
        <end position="175"/>
    </location>
</feature>
<keyword evidence="3" id="KW-0804">Transcription</keyword>
<dbReference type="GO" id="GO:0006355">
    <property type="term" value="P:regulation of DNA-templated transcription"/>
    <property type="evidence" value="ECO:0007669"/>
    <property type="project" value="InterPro"/>
</dbReference>
<sequence>MRKWQLPALISLGMSFFWLLLRRGHIALFFAPVETGAGLPGPYLAAVVLALAVALADALAQGFFSRIVVRHAWILVFVGGISAVLGLVAGILGSESPPAVALGKAVCYAALLCGLAWGWGTLVSERLSRRVIVSVAISFALATLVSLVDLSPEPFCFVLPFAGPLVSSLALWKAADMLSASDKPSADEAVLHEKGRFMALVIAYLLVGGLVRGMSYAEGASSTPSVGGSLSVTLASFGCAAVVVAIFIAIRNDELALNLLWAVVSLLYFMGLFGMVSASGFLGSGLFVAARTCFTLLLFLSLADLAASKGQPSRYMLLFIATETLSSAVTYVFVPWVAAVFPSLFQVARESMLLMAALALIGLTLIVLTYEKYYSQLKKQGKGGQQSLLLDPQAALDELSCTYLLTQREREVCALLYKGNNYKKIAEVLVISPQTVLSHTRNIYAKLNVHSKQELIDLVNCRIGE</sequence>
<keyword evidence="7" id="KW-1185">Reference proteome</keyword>
<keyword evidence="4" id="KW-0812">Transmembrane</keyword>
<dbReference type="Pfam" id="PF00196">
    <property type="entry name" value="GerE"/>
    <property type="match status" value="1"/>
</dbReference>
<dbReference type="PROSITE" id="PS50043">
    <property type="entry name" value="HTH_LUXR_2"/>
    <property type="match status" value="1"/>
</dbReference>
<dbReference type="Gene3D" id="1.10.10.10">
    <property type="entry name" value="Winged helix-like DNA-binding domain superfamily/Winged helix DNA-binding domain"/>
    <property type="match status" value="1"/>
</dbReference>
<dbReference type="PROSITE" id="PS00622">
    <property type="entry name" value="HTH_LUXR_1"/>
    <property type="match status" value="1"/>
</dbReference>
<keyword evidence="4" id="KW-1133">Transmembrane helix</keyword>
<feature type="transmembrane region" description="Helical" evidence="4">
    <location>
        <begin position="99"/>
        <end position="119"/>
    </location>
</feature>
<reference evidence="7" key="2">
    <citation type="submission" date="2020-03" db="EMBL/GenBank/DDBJ databases">
        <title>Complete Genome Sequence of Adlercreutzia sp. strain 8CFCBH1 Producing Equol, Isolated from Healthy Japanese Feces.</title>
        <authorList>
            <person name="Ogata Y."/>
            <person name="Sakamoto M."/>
            <person name="Ohkuma M."/>
            <person name="Hattori M."/>
            <person name="Suda W."/>
        </authorList>
    </citation>
    <scope>NUCLEOTIDE SEQUENCE [LARGE SCALE GENOMIC DNA]</scope>
    <source>
        <strain evidence="7">8CFCBH1</strain>
    </source>
</reference>
<feature type="transmembrane region" description="Helical" evidence="4">
    <location>
        <begin position="255"/>
        <end position="275"/>
    </location>
</feature>
<evidence type="ECO:0000256" key="3">
    <source>
        <dbReference type="ARBA" id="ARBA00023163"/>
    </source>
</evidence>
<dbReference type="PANTHER" id="PTHR44688:SF16">
    <property type="entry name" value="DNA-BINDING TRANSCRIPTIONAL ACTIVATOR DEVR_DOSR"/>
    <property type="match status" value="1"/>
</dbReference>
<feature type="transmembrane region" description="Helical" evidence="4">
    <location>
        <begin position="42"/>
        <end position="60"/>
    </location>
</feature>
<evidence type="ECO:0000256" key="2">
    <source>
        <dbReference type="ARBA" id="ARBA00023125"/>
    </source>
</evidence>
<feature type="domain" description="HTH luxR-type" evidence="5">
    <location>
        <begin position="398"/>
        <end position="464"/>
    </location>
</feature>
<dbReference type="KEGG" id="ahat:ADCFC_08760"/>
<name>A0A6F8SKP1_9ACTN</name>
<accession>A0A6F8SKP1</accession>
<dbReference type="InterPro" id="IPR036388">
    <property type="entry name" value="WH-like_DNA-bd_sf"/>
</dbReference>
<organism evidence="6 7">
    <name type="scientific">Adlercreutzia hattorii</name>
    <dbReference type="NCBI Taxonomy" id="2707299"/>
    <lineage>
        <taxon>Bacteria</taxon>
        <taxon>Bacillati</taxon>
        <taxon>Actinomycetota</taxon>
        <taxon>Coriobacteriia</taxon>
        <taxon>Eggerthellales</taxon>
        <taxon>Eggerthellaceae</taxon>
        <taxon>Adlercreutzia</taxon>
    </lineage>
</organism>
<dbReference type="CDD" id="cd06170">
    <property type="entry name" value="LuxR_C_like"/>
    <property type="match status" value="1"/>
</dbReference>
<keyword evidence="1" id="KW-0805">Transcription regulation</keyword>
<dbReference type="SUPFAM" id="SSF46894">
    <property type="entry name" value="C-terminal effector domain of the bipartite response regulators"/>
    <property type="match status" value="1"/>
</dbReference>
<feature type="transmembrane region" description="Helical" evidence="4">
    <location>
        <begin position="131"/>
        <end position="151"/>
    </location>
</feature>
<evidence type="ECO:0000256" key="1">
    <source>
        <dbReference type="ARBA" id="ARBA00023015"/>
    </source>
</evidence>
<dbReference type="InterPro" id="IPR000792">
    <property type="entry name" value="Tscrpt_reg_LuxR_C"/>
</dbReference>
<evidence type="ECO:0000313" key="6">
    <source>
        <dbReference type="EMBL" id="BCA88257.1"/>
    </source>
</evidence>
<feature type="transmembrane region" description="Helical" evidence="4">
    <location>
        <begin position="351"/>
        <end position="370"/>
    </location>
</feature>
<evidence type="ECO:0000256" key="4">
    <source>
        <dbReference type="SAM" id="Phobius"/>
    </source>
</evidence>
<feature type="transmembrane region" description="Helical" evidence="4">
    <location>
        <begin position="196"/>
        <end position="214"/>
    </location>
</feature>
<keyword evidence="2" id="KW-0238">DNA-binding</keyword>
<gene>
    <name evidence="6" type="ORF">ADCFC_07550</name>
</gene>
<dbReference type="AlphaFoldDB" id="A0A6F8SKP1"/>
<feature type="transmembrane region" description="Helical" evidence="4">
    <location>
        <begin position="281"/>
        <end position="303"/>
    </location>
</feature>
<evidence type="ECO:0000259" key="5">
    <source>
        <dbReference type="PROSITE" id="PS50043"/>
    </source>
</evidence>
<proteinExistence type="predicted"/>
<keyword evidence="4" id="KW-0472">Membrane</keyword>
<feature type="transmembrane region" description="Helical" evidence="4">
    <location>
        <begin position="226"/>
        <end position="248"/>
    </location>
</feature>
<feature type="transmembrane region" description="Helical" evidence="4">
    <location>
        <begin position="315"/>
        <end position="339"/>
    </location>
</feature>
<dbReference type="GO" id="GO:0003677">
    <property type="term" value="F:DNA binding"/>
    <property type="evidence" value="ECO:0007669"/>
    <property type="project" value="UniProtKB-KW"/>
</dbReference>
<dbReference type="PRINTS" id="PR00038">
    <property type="entry name" value="HTHLUXR"/>
</dbReference>
<feature type="transmembrane region" description="Helical" evidence="4">
    <location>
        <begin position="72"/>
        <end position="93"/>
    </location>
</feature>
<dbReference type="InterPro" id="IPR016032">
    <property type="entry name" value="Sig_transdc_resp-reg_C-effctor"/>
</dbReference>
<dbReference type="SMART" id="SM00421">
    <property type="entry name" value="HTH_LUXR"/>
    <property type="match status" value="1"/>
</dbReference>
<dbReference type="PANTHER" id="PTHR44688">
    <property type="entry name" value="DNA-BINDING TRANSCRIPTIONAL ACTIVATOR DEVR_DOSR"/>
    <property type="match status" value="1"/>
</dbReference>
<dbReference type="EMBL" id="AP022829">
    <property type="protein sequence ID" value="BCA88257.1"/>
    <property type="molecule type" value="Genomic_DNA"/>
</dbReference>
<reference evidence="7" key="1">
    <citation type="journal article" date="2020" name="Microbiol. Resour. Announc.">
        <title>Complete Genome Sequence of Adlercreutzia sp. Strain 8CFCBH1, a Potent Producer of Equol, Isolated from Healthy Japanese Feces.</title>
        <authorList>
            <person name="Ogata Y."/>
            <person name="Sakamoto M."/>
            <person name="Ohkuma M."/>
            <person name="Hattori M."/>
            <person name="Suda W."/>
        </authorList>
    </citation>
    <scope>NUCLEOTIDE SEQUENCE [LARGE SCALE GENOMIC DNA]</scope>
    <source>
        <strain evidence="7">8CFCBH1</strain>
    </source>
</reference>
<dbReference type="Proteomes" id="UP000501727">
    <property type="component" value="Chromosome"/>
</dbReference>